<evidence type="ECO:0000313" key="6">
    <source>
        <dbReference type="EMBL" id="MBA0720545.1"/>
    </source>
</evidence>
<dbReference type="SUPFAM" id="SSF63380">
    <property type="entry name" value="Riboflavin synthase domain-like"/>
    <property type="match status" value="1"/>
</dbReference>
<dbReference type="Proteomes" id="UP000593574">
    <property type="component" value="Unassembled WGS sequence"/>
</dbReference>
<organism evidence="6 7">
    <name type="scientific">Gossypium laxum</name>
    <dbReference type="NCBI Taxonomy" id="34288"/>
    <lineage>
        <taxon>Eukaryota</taxon>
        <taxon>Viridiplantae</taxon>
        <taxon>Streptophyta</taxon>
        <taxon>Embryophyta</taxon>
        <taxon>Tracheophyta</taxon>
        <taxon>Spermatophyta</taxon>
        <taxon>Magnoliopsida</taxon>
        <taxon>eudicotyledons</taxon>
        <taxon>Gunneridae</taxon>
        <taxon>Pentapetalae</taxon>
        <taxon>rosids</taxon>
        <taxon>malvids</taxon>
        <taxon>Malvales</taxon>
        <taxon>Malvaceae</taxon>
        <taxon>Malvoideae</taxon>
        <taxon>Gossypium</taxon>
    </lineage>
</organism>
<dbReference type="EMBL" id="JABEZV010000009">
    <property type="protein sequence ID" value="MBA0720545.1"/>
    <property type="molecule type" value="Genomic_DNA"/>
</dbReference>
<gene>
    <name evidence="6" type="ORF">Golax_008159</name>
</gene>
<evidence type="ECO:0000256" key="4">
    <source>
        <dbReference type="ARBA" id="ARBA00022857"/>
    </source>
</evidence>
<keyword evidence="7" id="KW-1185">Reference proteome</keyword>
<dbReference type="InterPro" id="IPR017938">
    <property type="entry name" value="Riboflavin_synthase-like_b-brl"/>
</dbReference>
<evidence type="ECO:0000256" key="5">
    <source>
        <dbReference type="ARBA" id="ARBA00023002"/>
    </source>
</evidence>
<keyword evidence="5" id="KW-0560">Oxidoreductase</keyword>
<name>A0A7J9A982_9ROSI</name>
<protein>
    <submittedName>
        <fullName evidence="6">Uncharacterized protein</fullName>
    </submittedName>
</protein>
<evidence type="ECO:0000256" key="1">
    <source>
        <dbReference type="ARBA" id="ARBA00001974"/>
    </source>
</evidence>
<keyword evidence="3" id="KW-0274">FAD</keyword>
<dbReference type="PANTHER" id="PTHR43314">
    <property type="match status" value="1"/>
</dbReference>
<comment type="cofactor">
    <cofactor evidence="1">
        <name>FAD</name>
        <dbReference type="ChEBI" id="CHEBI:57692"/>
    </cofactor>
</comment>
<reference evidence="6 7" key="1">
    <citation type="journal article" date="2019" name="Genome Biol. Evol.">
        <title>Insights into the evolution of the New World diploid cottons (Gossypium, subgenus Houzingenia) based on genome sequencing.</title>
        <authorList>
            <person name="Grover C.E."/>
            <person name="Arick M.A. 2nd"/>
            <person name="Thrash A."/>
            <person name="Conover J.L."/>
            <person name="Sanders W.S."/>
            <person name="Peterson D.G."/>
            <person name="Frelichowski J.E."/>
            <person name="Scheffler J.A."/>
            <person name="Scheffler B.E."/>
            <person name="Wendel J.F."/>
        </authorList>
    </citation>
    <scope>NUCLEOTIDE SEQUENCE [LARGE SCALE GENOMIC DNA]</scope>
    <source>
        <strain evidence="6">4</strain>
        <tissue evidence="6">Leaf</tissue>
    </source>
</reference>
<dbReference type="GO" id="GO:0016491">
    <property type="term" value="F:oxidoreductase activity"/>
    <property type="evidence" value="ECO:0007669"/>
    <property type="project" value="UniProtKB-KW"/>
</dbReference>
<keyword evidence="4" id="KW-0521">NADP</keyword>
<dbReference type="AlphaFoldDB" id="A0A7J9A982"/>
<dbReference type="InterPro" id="IPR015701">
    <property type="entry name" value="FNR"/>
</dbReference>
<evidence type="ECO:0000256" key="2">
    <source>
        <dbReference type="ARBA" id="ARBA00022630"/>
    </source>
</evidence>
<comment type="caution">
    <text evidence="6">The sequence shown here is derived from an EMBL/GenBank/DDBJ whole genome shotgun (WGS) entry which is preliminary data.</text>
</comment>
<evidence type="ECO:0000313" key="7">
    <source>
        <dbReference type="Proteomes" id="UP000593574"/>
    </source>
</evidence>
<proteinExistence type="predicted"/>
<accession>A0A7J9A982</accession>
<dbReference type="Gene3D" id="2.40.30.10">
    <property type="entry name" value="Translation factors"/>
    <property type="match status" value="1"/>
</dbReference>
<sequence>MAMTVNAAVSLPSSKSSTLSFKNSVTVPERINFNKSVLYPKNVSLGGNVVSIRAQVTTEAPAKAPKISKKDDEGIVVNKFKPKEPYIGKCLLNTKITGDDAPGETWHMVFSTEGEVPYREGQSIGVIPDGIDKNGKPHKLRLYSIASSALGDFGNSQTVRI</sequence>
<evidence type="ECO:0000256" key="3">
    <source>
        <dbReference type="ARBA" id="ARBA00022827"/>
    </source>
</evidence>
<keyword evidence="2" id="KW-0285">Flavoprotein</keyword>